<accession>A0A059T6J4</accession>
<sequence length="65" mass="7403">MAVEKKYDIKKNGNIIETFHASGDFVDNDVLPKTNYQYQVRVREVDSGVVKSTSEWTAPINVKTK</sequence>
<dbReference type="InterPro" id="IPR013783">
    <property type="entry name" value="Ig-like_fold"/>
</dbReference>
<protein>
    <recommendedName>
        <fullName evidence="2">Fibronectin type III domain-containing protein</fullName>
    </recommendedName>
</protein>
<dbReference type="EMBL" id="KJ094025">
    <property type="protein sequence ID" value="AHL18907.1"/>
    <property type="molecule type" value="Genomic_DNA"/>
</dbReference>
<dbReference type="Gene3D" id="2.60.40.10">
    <property type="entry name" value="Immunoglobulins"/>
    <property type="match status" value="1"/>
</dbReference>
<evidence type="ECO:0000313" key="1">
    <source>
        <dbReference type="EMBL" id="AHL18907.1"/>
    </source>
</evidence>
<name>A0A059T6J4_9CAUD</name>
<reference evidence="1" key="1">
    <citation type="journal article" date="2014" name="Appl. Environ. Microbiol.">
        <title>Comparative genomic and morphological analysis of Listeria phages isolated from farm environments.</title>
        <authorList>
            <person name="Denes T."/>
            <person name="Vongkamjan K."/>
            <person name="Ackermann H.W."/>
            <person name="Moreno Switt A.I."/>
            <person name="Wiedmann M."/>
            <person name="den Bakker H.C."/>
        </authorList>
    </citation>
    <scope>NUCLEOTIDE SEQUENCE</scope>
</reference>
<organism evidence="1">
    <name type="scientific">Listeria phage LP-032</name>
    <dbReference type="NCBI Taxonomy" id="1173746"/>
    <lineage>
        <taxon>Viruses</taxon>
        <taxon>Duplodnaviria</taxon>
        <taxon>Heunggongvirae</taxon>
        <taxon>Uroviricota</taxon>
        <taxon>Caudoviricetes</taxon>
        <taxon>Homburgvirus</taxon>
        <taxon>Homburgvirus LP26</taxon>
    </lineage>
</organism>
<proteinExistence type="predicted"/>
<evidence type="ECO:0008006" key="2">
    <source>
        <dbReference type="Google" id="ProtNLM"/>
    </source>
</evidence>
<gene>
    <name evidence="1" type="ORF">LP032_058</name>
</gene>